<dbReference type="Proteomes" id="UP001367508">
    <property type="component" value="Unassembled WGS sequence"/>
</dbReference>
<dbReference type="AlphaFoldDB" id="A0AAN9QDH6"/>
<evidence type="ECO:0000313" key="2">
    <source>
        <dbReference type="Proteomes" id="UP001367508"/>
    </source>
</evidence>
<comment type="caution">
    <text evidence="1">The sequence shown here is derived from an EMBL/GenBank/DDBJ whole genome shotgun (WGS) entry which is preliminary data.</text>
</comment>
<organism evidence="1 2">
    <name type="scientific">Canavalia gladiata</name>
    <name type="common">Sword bean</name>
    <name type="synonym">Dolichos gladiatus</name>
    <dbReference type="NCBI Taxonomy" id="3824"/>
    <lineage>
        <taxon>Eukaryota</taxon>
        <taxon>Viridiplantae</taxon>
        <taxon>Streptophyta</taxon>
        <taxon>Embryophyta</taxon>
        <taxon>Tracheophyta</taxon>
        <taxon>Spermatophyta</taxon>
        <taxon>Magnoliopsida</taxon>
        <taxon>eudicotyledons</taxon>
        <taxon>Gunneridae</taxon>
        <taxon>Pentapetalae</taxon>
        <taxon>rosids</taxon>
        <taxon>fabids</taxon>
        <taxon>Fabales</taxon>
        <taxon>Fabaceae</taxon>
        <taxon>Papilionoideae</taxon>
        <taxon>50 kb inversion clade</taxon>
        <taxon>NPAAA clade</taxon>
        <taxon>indigoferoid/millettioid clade</taxon>
        <taxon>Phaseoleae</taxon>
        <taxon>Canavalia</taxon>
    </lineage>
</organism>
<name>A0AAN9QDH6_CANGL</name>
<sequence>MQNIMLHASFVVRSSCSNASLIIDVFHYMPHSLLKTSSGSCLNEFHIVTERRKYWFLSFALQIDMLSTLKRAFAQKRGAHALGGMYQV</sequence>
<proteinExistence type="predicted"/>
<evidence type="ECO:0000313" key="1">
    <source>
        <dbReference type="EMBL" id="KAK7331172.1"/>
    </source>
</evidence>
<protein>
    <submittedName>
        <fullName evidence="1">Uncharacterized protein</fullName>
    </submittedName>
</protein>
<gene>
    <name evidence="1" type="ORF">VNO77_25389</name>
</gene>
<keyword evidence="2" id="KW-1185">Reference proteome</keyword>
<reference evidence="1 2" key="1">
    <citation type="submission" date="2024-01" db="EMBL/GenBank/DDBJ databases">
        <title>The genomes of 5 underutilized Papilionoideae crops provide insights into root nodulation and disease resistanc.</title>
        <authorList>
            <person name="Jiang F."/>
        </authorList>
    </citation>
    <scope>NUCLEOTIDE SEQUENCE [LARGE SCALE GENOMIC DNA]</scope>
    <source>
        <strain evidence="1">LVBAO_FW01</strain>
        <tissue evidence="1">Leaves</tissue>
    </source>
</reference>
<accession>A0AAN9QDH6</accession>
<dbReference type="EMBL" id="JAYMYQ010000005">
    <property type="protein sequence ID" value="KAK7331172.1"/>
    <property type="molecule type" value="Genomic_DNA"/>
</dbReference>